<keyword evidence="1" id="KW-0472">Membrane</keyword>
<reference evidence="2 3" key="1">
    <citation type="journal article" date="2015" name="Plant Cell">
        <title>Oil accumulation by the oleaginous diatom Fistulifera solaris as revealed by the genome and transcriptome.</title>
        <authorList>
            <person name="Tanaka T."/>
            <person name="Maeda Y."/>
            <person name="Veluchamy A."/>
            <person name="Tanaka M."/>
            <person name="Abida H."/>
            <person name="Marechal E."/>
            <person name="Bowler C."/>
            <person name="Muto M."/>
            <person name="Sunaga Y."/>
            <person name="Tanaka M."/>
            <person name="Yoshino T."/>
            <person name="Taniguchi T."/>
            <person name="Fukuda Y."/>
            <person name="Nemoto M."/>
            <person name="Matsumoto M."/>
            <person name="Wong P.S."/>
            <person name="Aburatani S."/>
            <person name="Fujibuchi W."/>
        </authorList>
    </citation>
    <scope>NUCLEOTIDE SEQUENCE [LARGE SCALE GENOMIC DNA]</scope>
    <source>
        <strain evidence="2 3">JPCC DA0580</strain>
    </source>
</reference>
<evidence type="ECO:0000313" key="2">
    <source>
        <dbReference type="EMBL" id="GAX29255.1"/>
    </source>
</evidence>
<keyword evidence="3" id="KW-1185">Reference proteome</keyword>
<feature type="transmembrane region" description="Helical" evidence="1">
    <location>
        <begin position="67"/>
        <end position="85"/>
    </location>
</feature>
<dbReference type="AlphaFoldDB" id="A0A1Z5KT46"/>
<dbReference type="InParanoid" id="A0A1Z5KT46"/>
<organism evidence="2 3">
    <name type="scientific">Fistulifera solaris</name>
    <name type="common">Oleaginous diatom</name>
    <dbReference type="NCBI Taxonomy" id="1519565"/>
    <lineage>
        <taxon>Eukaryota</taxon>
        <taxon>Sar</taxon>
        <taxon>Stramenopiles</taxon>
        <taxon>Ochrophyta</taxon>
        <taxon>Bacillariophyta</taxon>
        <taxon>Bacillariophyceae</taxon>
        <taxon>Bacillariophycidae</taxon>
        <taxon>Naviculales</taxon>
        <taxon>Naviculaceae</taxon>
        <taxon>Fistulifera</taxon>
    </lineage>
</organism>
<dbReference type="EMBL" id="BDSP01000289">
    <property type="protein sequence ID" value="GAX29255.1"/>
    <property type="molecule type" value="Genomic_DNA"/>
</dbReference>
<dbReference type="InterPro" id="IPR033579">
    <property type="entry name" value="TMEM128"/>
</dbReference>
<dbReference type="PANTHER" id="PTHR31134">
    <property type="entry name" value="TRANSMEMBRANE PROTEIN 128"/>
    <property type="match status" value="1"/>
</dbReference>
<accession>A0A1Z5KT46</accession>
<evidence type="ECO:0000313" key="3">
    <source>
        <dbReference type="Proteomes" id="UP000198406"/>
    </source>
</evidence>
<feature type="transmembrane region" description="Helical" evidence="1">
    <location>
        <begin position="106"/>
        <end position="126"/>
    </location>
</feature>
<keyword evidence="1" id="KW-1133">Transmembrane helix</keyword>
<feature type="transmembrane region" description="Helical" evidence="1">
    <location>
        <begin position="132"/>
        <end position="151"/>
    </location>
</feature>
<gene>
    <name evidence="2" type="ORF">FisN_16Hu316</name>
</gene>
<sequence>MDIEQERRPLTNTVENPYQVNGSNNTLAAKALLRLQRLVYLSLSLFGLYKLHFYRAIFVSVRIRHVPFQWGLALTIAMFFIKAYVELYQGRLHQQRVNYQNFRQTTHLFLLLWTMTSVCFFVALWPHYKWNTFLVLFLLAFGVVLQFLLLVPNPWAQNGVALVGLTFFLQDYAGFGAA</sequence>
<proteinExistence type="predicted"/>
<feature type="transmembrane region" description="Helical" evidence="1">
    <location>
        <begin position="38"/>
        <end position="61"/>
    </location>
</feature>
<dbReference type="OrthoDB" id="58903at2759"/>
<protein>
    <submittedName>
        <fullName evidence="2">Uncharacterized protein</fullName>
    </submittedName>
</protein>
<name>A0A1Z5KT46_FISSO</name>
<evidence type="ECO:0000256" key="1">
    <source>
        <dbReference type="SAM" id="Phobius"/>
    </source>
</evidence>
<dbReference type="Pfam" id="PF20479">
    <property type="entry name" value="TMEM128"/>
    <property type="match status" value="1"/>
</dbReference>
<dbReference type="PANTHER" id="PTHR31134:SF1">
    <property type="entry name" value="TRANSMEMBRANE PROTEIN 128"/>
    <property type="match status" value="1"/>
</dbReference>
<keyword evidence="1" id="KW-0812">Transmembrane</keyword>
<dbReference type="Proteomes" id="UP000198406">
    <property type="component" value="Unassembled WGS sequence"/>
</dbReference>
<comment type="caution">
    <text evidence="2">The sequence shown here is derived from an EMBL/GenBank/DDBJ whole genome shotgun (WGS) entry which is preliminary data.</text>
</comment>